<dbReference type="Proteomes" id="UP000027986">
    <property type="component" value="Chromosome"/>
</dbReference>
<feature type="region of interest" description="Disordered" evidence="1">
    <location>
        <begin position="70"/>
        <end position="89"/>
    </location>
</feature>
<sequence>MADFDDPSVEAFIQSFREQLNDEENWPDVARELGLPPQADGGQPASGAASAPGAAFGLPAAGVPAGSTEGVARRFFTPPPPRPQVTLPPARDGVRLLTVRVDVDEVKPAVWRRIEVRSDVTMAQFHDVIQATLGWADAHLHRFTLGPKKDVWRGPFLASVADVEMGDDLDEASGVETEVVLDQVLRAPGDRVFYVYDFGDDWVHTIKVEKVVELATSGTPDADGPLAECVAGRNACPLEDSGGPWQYNELVQGHKARNLSPEYAEWVPPGWDPARFSVDEANAAIVVLSKENEALQRIAEEGAVDPSSMLGQTLRRASPRAQVVLLGSVSRARKEHVEPTDAERADALRSWVTLIGMLAEGPLPLTQAGYLKPDTVGRIVDALGIWTHGSSRREMDVVPVTALRESLKTMGYARHYRGEFVLTKRGQLVAKAIAAGELEQLWRDLAAALVPAKADEFEACARTLYALLVASAFPQEHTYEMIRELIADVGWRMPDGSPPRWRDIGPCVWPMMRMLEHVEQDWCLRRSGQDYTPAARALAFDAVAELADTSGTQRNPG</sequence>
<feature type="domain" description="Plasmid pRiA4b Orf3-like" evidence="2">
    <location>
        <begin position="97"/>
        <end position="279"/>
    </location>
</feature>
<dbReference type="SUPFAM" id="SSF159941">
    <property type="entry name" value="MM3350-like"/>
    <property type="match status" value="1"/>
</dbReference>
<dbReference type="Pfam" id="PF07929">
    <property type="entry name" value="PRiA4_ORF3"/>
    <property type="match status" value="1"/>
</dbReference>
<feature type="region of interest" description="Disordered" evidence="1">
    <location>
        <begin position="20"/>
        <end position="53"/>
    </location>
</feature>
<dbReference type="GeneID" id="41839840"/>
<dbReference type="InterPro" id="IPR012912">
    <property type="entry name" value="Plasmid_pRiA4b_Orf3-like"/>
</dbReference>
<dbReference type="OrthoDB" id="9816539at2"/>
<protein>
    <recommendedName>
        <fullName evidence="2">Plasmid pRiA4b Orf3-like domain-containing protein</fullName>
    </recommendedName>
</protein>
<dbReference type="InterPro" id="IPR024047">
    <property type="entry name" value="MM3350-like_sf"/>
</dbReference>
<evidence type="ECO:0000259" key="2">
    <source>
        <dbReference type="Pfam" id="PF07929"/>
    </source>
</evidence>
<dbReference type="PANTHER" id="PTHR41878">
    <property type="entry name" value="LEXA REPRESSOR-RELATED"/>
    <property type="match status" value="1"/>
</dbReference>
<feature type="compositionally biased region" description="Low complexity" evidence="1">
    <location>
        <begin position="36"/>
        <end position="53"/>
    </location>
</feature>
<dbReference type="PANTHER" id="PTHR41878:SF1">
    <property type="entry name" value="TNPR PROTEIN"/>
    <property type="match status" value="1"/>
</dbReference>
<dbReference type="RefSeq" id="WP_038566385.1">
    <property type="nucleotide sequence ID" value="NZ_CP008889.1"/>
</dbReference>
<keyword evidence="4" id="KW-1185">Reference proteome</keyword>
<proteinExistence type="predicted"/>
<gene>
    <name evidence="3" type="ORF">HX89_01030</name>
</gene>
<dbReference type="Gene3D" id="3.10.290.30">
    <property type="entry name" value="MM3350-like"/>
    <property type="match status" value="1"/>
</dbReference>
<evidence type="ECO:0000313" key="4">
    <source>
        <dbReference type="Proteomes" id="UP000027986"/>
    </source>
</evidence>
<dbReference type="EMBL" id="CP008889">
    <property type="protein sequence ID" value="AIF39808.1"/>
    <property type="molecule type" value="Genomic_DNA"/>
</dbReference>
<name>A0A075JIS8_9MICO</name>
<organism evidence="3 4">
    <name type="scientific">Dermacoccus nishinomiyaensis</name>
    <dbReference type="NCBI Taxonomy" id="1274"/>
    <lineage>
        <taxon>Bacteria</taxon>
        <taxon>Bacillati</taxon>
        <taxon>Actinomycetota</taxon>
        <taxon>Actinomycetes</taxon>
        <taxon>Micrococcales</taxon>
        <taxon>Dermacoccaceae</taxon>
        <taxon>Dermacoccus</taxon>
    </lineage>
</organism>
<evidence type="ECO:0000256" key="1">
    <source>
        <dbReference type="SAM" id="MobiDB-lite"/>
    </source>
</evidence>
<dbReference type="HOGENOM" id="CLU_035896_0_0_11"/>
<dbReference type="AlphaFoldDB" id="A0A075JIS8"/>
<dbReference type="eggNOG" id="COG4974">
    <property type="taxonomic scope" value="Bacteria"/>
</dbReference>
<dbReference type="KEGG" id="dni:HX89_01030"/>
<accession>A0A075JIS8</accession>
<evidence type="ECO:0000313" key="3">
    <source>
        <dbReference type="EMBL" id="AIF39808.1"/>
    </source>
</evidence>
<reference evidence="3 4" key="1">
    <citation type="submission" date="2014-07" db="EMBL/GenBank/DDBJ databases">
        <title>Genome Sequencing of Dermacoccus nishinomiyaensis.</title>
        <authorList>
            <person name="Hong K.W."/>
            <person name="Chan K.G."/>
        </authorList>
    </citation>
    <scope>NUCLEOTIDE SEQUENCE [LARGE SCALE GENOMIC DNA]</scope>
    <source>
        <strain evidence="3 4">M25</strain>
    </source>
</reference>